<evidence type="ECO:0000256" key="5">
    <source>
        <dbReference type="SAM" id="MobiDB-lite"/>
    </source>
</evidence>
<keyword evidence="2 6" id="KW-0812">Transmembrane</keyword>
<evidence type="ECO:0000313" key="11">
    <source>
        <dbReference type="Proteomes" id="UP000002051"/>
    </source>
</evidence>
<reference evidence="8 11" key="2">
    <citation type="journal article" date="2014" name="BMC Genomics">
        <title>An improved genome release (version Mt4.0) for the model legume Medicago truncatula.</title>
        <authorList>
            <person name="Tang H."/>
            <person name="Krishnakumar V."/>
            <person name="Bidwell S."/>
            <person name="Rosen B."/>
            <person name="Chan A."/>
            <person name="Zhou S."/>
            <person name="Gentzbittel L."/>
            <person name="Childs K.L."/>
            <person name="Yandell M."/>
            <person name="Gundlach H."/>
            <person name="Mayer K.F."/>
            <person name="Schwartz D.C."/>
            <person name="Town C.D."/>
        </authorList>
    </citation>
    <scope>GENOME REANNOTATION</scope>
    <source>
        <strain evidence="8">A17</strain>
        <strain evidence="10 11">cv. Jemalong A17</strain>
    </source>
</reference>
<feature type="region of interest" description="Disordered" evidence="5">
    <location>
        <begin position="1"/>
        <end position="20"/>
    </location>
</feature>
<evidence type="ECO:0000256" key="2">
    <source>
        <dbReference type="ARBA" id="ARBA00022692"/>
    </source>
</evidence>
<reference evidence="10" key="3">
    <citation type="submission" date="2015-04" db="UniProtKB">
        <authorList>
            <consortium name="EnsemblPlants"/>
        </authorList>
    </citation>
    <scope>IDENTIFICATION</scope>
    <source>
        <strain evidence="10">cv. Jemalong A17</strain>
    </source>
</reference>
<accession>A0A072U3B3</accession>
<name>A0A072U3B3_MEDTR</name>
<feature type="domain" description="Late embryogenesis abundant protein LEA-2 subgroup" evidence="7">
    <location>
        <begin position="99"/>
        <end position="201"/>
    </location>
</feature>
<evidence type="ECO:0000259" key="7">
    <source>
        <dbReference type="Pfam" id="PF03168"/>
    </source>
</evidence>
<feature type="transmembrane region" description="Helical" evidence="6">
    <location>
        <begin position="46"/>
        <end position="65"/>
    </location>
</feature>
<evidence type="ECO:0000313" key="9">
    <source>
        <dbReference type="EMBL" id="RHN48758.1"/>
    </source>
</evidence>
<gene>
    <name evidence="10" type="primary">25499460</name>
    <name evidence="8" type="ordered locus">MTR_7g105870</name>
    <name evidence="9" type="ORF">MtrunA17_Chr7g0267181</name>
</gene>
<dbReference type="InterPro" id="IPR044839">
    <property type="entry name" value="NDR1-like"/>
</dbReference>
<dbReference type="GO" id="GO:0098542">
    <property type="term" value="P:defense response to other organism"/>
    <property type="evidence" value="ECO:0007669"/>
    <property type="project" value="InterPro"/>
</dbReference>
<dbReference type="OrthoDB" id="1889094at2759"/>
<protein>
    <submittedName>
        <fullName evidence="8">Harpin-induced-like protein</fullName>
    </submittedName>
    <submittedName>
        <fullName evidence="9">Putative Late embryogenesis abundant protein, LEA-14</fullName>
    </submittedName>
</protein>
<dbReference type="EMBL" id="CM001223">
    <property type="protein sequence ID" value="KEH24214.1"/>
    <property type="molecule type" value="Genomic_DNA"/>
</dbReference>
<keyword evidence="3 6" id="KW-1133">Transmembrane helix</keyword>
<dbReference type="PANTHER" id="PTHR31415">
    <property type="entry name" value="OS05G0367900 PROTEIN"/>
    <property type="match status" value="1"/>
</dbReference>
<sequence length="228" mass="25788">MHEKQQLNGAYYGPSIPPPTRSYNRPSRGGGFDCCCGCIFNLIFKLILTVIIIIGIAVFLFWLIVRPNAVKVHVTDATLTQFNYTNNNSNLNYNLALNITIRNPNRRLGIYYDSIEARALYHDARVDSIILDPFYQGHKTTHFLNPSFKGQKVVVLSSDQSLELNKEKDSGVYEIDVKMYLKVRFKLGVFKTRKMKPKITCELRVPLNSGGGSPAGGSFEATKCDWDR</sequence>
<dbReference type="GO" id="GO:0005886">
    <property type="term" value="C:plasma membrane"/>
    <property type="evidence" value="ECO:0000318"/>
    <property type="project" value="GO_Central"/>
</dbReference>
<evidence type="ECO:0000313" key="10">
    <source>
        <dbReference type="EnsemblPlants" id="KEH24214"/>
    </source>
</evidence>
<dbReference type="GO" id="GO:0009506">
    <property type="term" value="C:plasmodesma"/>
    <property type="evidence" value="ECO:0000318"/>
    <property type="project" value="GO_Central"/>
</dbReference>
<dbReference type="ExpressionAtlas" id="A0A072U3B3">
    <property type="expression patterns" value="differential"/>
</dbReference>
<evidence type="ECO:0000256" key="4">
    <source>
        <dbReference type="ARBA" id="ARBA00023136"/>
    </source>
</evidence>
<dbReference type="Proteomes" id="UP000002051">
    <property type="component" value="Unassembled WGS sequence"/>
</dbReference>
<proteinExistence type="predicted"/>
<dbReference type="HOGENOM" id="CLU_051752_2_0_1"/>
<evidence type="ECO:0000313" key="8">
    <source>
        <dbReference type="EMBL" id="KEH24214.1"/>
    </source>
</evidence>
<reference evidence="8 11" key="1">
    <citation type="journal article" date="2011" name="Nature">
        <title>The Medicago genome provides insight into the evolution of rhizobial symbioses.</title>
        <authorList>
            <person name="Young N.D."/>
            <person name="Debelle F."/>
            <person name="Oldroyd G.E."/>
            <person name="Geurts R."/>
            <person name="Cannon S.B."/>
            <person name="Udvardi M.K."/>
            <person name="Benedito V.A."/>
            <person name="Mayer K.F."/>
            <person name="Gouzy J."/>
            <person name="Schoof H."/>
            <person name="Van de Peer Y."/>
            <person name="Proost S."/>
            <person name="Cook D.R."/>
            <person name="Meyers B.C."/>
            <person name="Spannagl M."/>
            <person name="Cheung F."/>
            <person name="De Mita S."/>
            <person name="Krishnakumar V."/>
            <person name="Gundlach H."/>
            <person name="Zhou S."/>
            <person name="Mudge J."/>
            <person name="Bharti A.K."/>
            <person name="Murray J.D."/>
            <person name="Naoumkina M.A."/>
            <person name="Rosen B."/>
            <person name="Silverstein K.A."/>
            <person name="Tang H."/>
            <person name="Rombauts S."/>
            <person name="Zhao P.X."/>
            <person name="Zhou P."/>
            <person name="Barbe V."/>
            <person name="Bardou P."/>
            <person name="Bechner M."/>
            <person name="Bellec A."/>
            <person name="Berger A."/>
            <person name="Berges H."/>
            <person name="Bidwell S."/>
            <person name="Bisseling T."/>
            <person name="Choisne N."/>
            <person name="Couloux A."/>
            <person name="Denny R."/>
            <person name="Deshpande S."/>
            <person name="Dai X."/>
            <person name="Doyle J.J."/>
            <person name="Dudez A.M."/>
            <person name="Farmer A.D."/>
            <person name="Fouteau S."/>
            <person name="Franken C."/>
            <person name="Gibelin C."/>
            <person name="Gish J."/>
            <person name="Goldstein S."/>
            <person name="Gonzalez A.J."/>
            <person name="Green P.J."/>
            <person name="Hallab A."/>
            <person name="Hartog M."/>
            <person name="Hua A."/>
            <person name="Humphray S.J."/>
            <person name="Jeong D.H."/>
            <person name="Jing Y."/>
            <person name="Jocker A."/>
            <person name="Kenton S.M."/>
            <person name="Kim D.J."/>
            <person name="Klee K."/>
            <person name="Lai H."/>
            <person name="Lang C."/>
            <person name="Lin S."/>
            <person name="Macmil S.L."/>
            <person name="Magdelenat G."/>
            <person name="Matthews L."/>
            <person name="McCorrison J."/>
            <person name="Monaghan E.L."/>
            <person name="Mun J.H."/>
            <person name="Najar F.Z."/>
            <person name="Nicholson C."/>
            <person name="Noirot C."/>
            <person name="O'Bleness M."/>
            <person name="Paule C.R."/>
            <person name="Poulain J."/>
            <person name="Prion F."/>
            <person name="Qin B."/>
            <person name="Qu C."/>
            <person name="Retzel E.F."/>
            <person name="Riddle C."/>
            <person name="Sallet E."/>
            <person name="Samain S."/>
            <person name="Samson N."/>
            <person name="Sanders I."/>
            <person name="Saurat O."/>
            <person name="Scarpelli C."/>
            <person name="Schiex T."/>
            <person name="Segurens B."/>
            <person name="Severin A.J."/>
            <person name="Sherrier D.J."/>
            <person name="Shi R."/>
            <person name="Sims S."/>
            <person name="Singer S.R."/>
            <person name="Sinharoy S."/>
            <person name="Sterck L."/>
            <person name="Viollet A."/>
            <person name="Wang B.B."/>
            <person name="Wang K."/>
            <person name="Wang M."/>
            <person name="Wang X."/>
            <person name="Warfsmann J."/>
            <person name="Weissenbach J."/>
            <person name="White D.D."/>
            <person name="White J.D."/>
            <person name="Wiley G.B."/>
            <person name="Wincker P."/>
            <person name="Xing Y."/>
            <person name="Yang L."/>
            <person name="Yao Z."/>
            <person name="Ying F."/>
            <person name="Zhai J."/>
            <person name="Zhou L."/>
            <person name="Zuber A."/>
            <person name="Denarie J."/>
            <person name="Dixon R.A."/>
            <person name="May G.D."/>
            <person name="Schwartz D.C."/>
            <person name="Rogers J."/>
            <person name="Quetier F."/>
            <person name="Town C.D."/>
            <person name="Roe B.A."/>
        </authorList>
    </citation>
    <scope>NUCLEOTIDE SEQUENCE [LARGE SCALE GENOMIC DNA]</scope>
    <source>
        <strain evidence="8">A17</strain>
        <strain evidence="10 11">cv. Jemalong A17</strain>
    </source>
</reference>
<dbReference type="Gramene" id="rna43509">
    <property type="protein sequence ID" value="RHN48758.1"/>
    <property type="gene ID" value="gene43509"/>
</dbReference>
<dbReference type="Proteomes" id="UP000265566">
    <property type="component" value="Chromosome 7"/>
</dbReference>
<dbReference type="EnsemblPlants" id="KEH24214">
    <property type="protein sequence ID" value="KEH24214"/>
    <property type="gene ID" value="MTR_7g105870"/>
</dbReference>
<dbReference type="STRING" id="3880.A0A072U3B3"/>
<dbReference type="InterPro" id="IPR004864">
    <property type="entry name" value="LEA_2"/>
</dbReference>
<reference evidence="9" key="4">
    <citation type="journal article" date="2018" name="Nat. Plants">
        <title>Whole-genome landscape of Medicago truncatula symbiotic genes.</title>
        <authorList>
            <person name="Pecrix Y."/>
            <person name="Gamas P."/>
            <person name="Carrere S."/>
        </authorList>
    </citation>
    <scope>NUCLEOTIDE SEQUENCE</scope>
    <source>
        <tissue evidence="9">Leaves</tissue>
    </source>
</reference>
<dbReference type="EMBL" id="PSQE01000007">
    <property type="protein sequence ID" value="RHN48758.1"/>
    <property type="molecule type" value="Genomic_DNA"/>
</dbReference>
<evidence type="ECO:0000256" key="1">
    <source>
        <dbReference type="ARBA" id="ARBA00004167"/>
    </source>
</evidence>
<keyword evidence="4 6" id="KW-0472">Membrane</keyword>
<keyword evidence="11" id="KW-1185">Reference proteome</keyword>
<organism evidence="8 11">
    <name type="scientific">Medicago truncatula</name>
    <name type="common">Barrel medic</name>
    <name type="synonym">Medicago tribuloides</name>
    <dbReference type="NCBI Taxonomy" id="3880"/>
    <lineage>
        <taxon>Eukaryota</taxon>
        <taxon>Viridiplantae</taxon>
        <taxon>Streptophyta</taxon>
        <taxon>Embryophyta</taxon>
        <taxon>Tracheophyta</taxon>
        <taxon>Spermatophyta</taxon>
        <taxon>Magnoliopsida</taxon>
        <taxon>eudicotyledons</taxon>
        <taxon>Gunneridae</taxon>
        <taxon>Pentapetalae</taxon>
        <taxon>rosids</taxon>
        <taxon>fabids</taxon>
        <taxon>Fabales</taxon>
        <taxon>Fabaceae</taxon>
        <taxon>Papilionoideae</taxon>
        <taxon>50 kb inversion clade</taxon>
        <taxon>NPAAA clade</taxon>
        <taxon>Hologalegina</taxon>
        <taxon>IRL clade</taxon>
        <taxon>Trifolieae</taxon>
        <taxon>Medicago</taxon>
    </lineage>
</organism>
<dbReference type="KEGG" id="mtr:25499460"/>
<dbReference type="PANTHER" id="PTHR31415:SF4">
    <property type="entry name" value="NDR1_HIN1-LIKE PROTEIN 3"/>
    <property type="match status" value="1"/>
</dbReference>
<comment type="subcellular location">
    <subcellularLocation>
        <location evidence="1">Membrane</location>
        <topology evidence="1">Single-pass membrane protein</topology>
    </subcellularLocation>
</comment>
<dbReference type="AlphaFoldDB" id="A0A072U3B3"/>
<evidence type="ECO:0000256" key="3">
    <source>
        <dbReference type="ARBA" id="ARBA00022989"/>
    </source>
</evidence>
<dbReference type="Pfam" id="PF03168">
    <property type="entry name" value="LEA_2"/>
    <property type="match status" value="1"/>
</dbReference>
<evidence type="ECO:0000256" key="6">
    <source>
        <dbReference type="SAM" id="Phobius"/>
    </source>
</evidence>